<comment type="function">
    <text evidence="3">Required for rescue of stalled ribosomes mediated by trans-translation. Binds to transfer-messenger RNA (tmRNA), required for stable association of tmRNA with ribosomes. tmRNA and SmpB together mimic tRNA shape, replacing the anticodon stem-loop with SmpB. tmRNA is encoded by the ssrA gene; the 2 termini fold to resemble tRNA(Ala) and it encodes a 'tag peptide', a short internal open reading frame. During trans-translation Ala-aminoacylated tmRNA acts like a tRNA, entering the A-site of stalled ribosomes, displacing the stalled mRNA. The ribosome then switches to translate the ORF on the tmRNA; the nascent peptide is terminated with the 'tag peptide' encoded by the tmRNA and targeted for degradation. The ribosome is freed to recommence translation, which seems to be the essential function of trans-translation.</text>
</comment>
<proteinExistence type="inferred from homology"/>
<dbReference type="CDD" id="cd09294">
    <property type="entry name" value="SmpB"/>
    <property type="match status" value="1"/>
</dbReference>
<protein>
    <recommendedName>
        <fullName evidence="3">SsrA-binding protein</fullName>
    </recommendedName>
    <alternativeName>
        <fullName evidence="3">Small protein B</fullName>
    </alternativeName>
</protein>
<feature type="region of interest" description="Disordered" evidence="4">
    <location>
        <begin position="136"/>
        <end position="161"/>
    </location>
</feature>
<dbReference type="GO" id="GO:0070930">
    <property type="term" value="P:trans-translation-dependent protein tagging"/>
    <property type="evidence" value="ECO:0007669"/>
    <property type="project" value="TreeGrafter"/>
</dbReference>
<dbReference type="PROSITE" id="PS01317">
    <property type="entry name" value="SSRP"/>
    <property type="match status" value="1"/>
</dbReference>
<comment type="subcellular location">
    <subcellularLocation>
        <location evidence="3">Cytoplasm</location>
    </subcellularLocation>
    <text evidence="3">The tmRNA-SmpB complex associates with stalled 70S ribosomes.</text>
</comment>
<dbReference type="NCBIfam" id="NF003843">
    <property type="entry name" value="PRK05422.1"/>
    <property type="match status" value="1"/>
</dbReference>
<organism evidence="5 6">
    <name type="scientific">Umboniibacter marinipuniceus</name>
    <dbReference type="NCBI Taxonomy" id="569599"/>
    <lineage>
        <taxon>Bacteria</taxon>
        <taxon>Pseudomonadati</taxon>
        <taxon>Pseudomonadota</taxon>
        <taxon>Gammaproteobacteria</taxon>
        <taxon>Cellvibrionales</taxon>
        <taxon>Cellvibrionaceae</taxon>
        <taxon>Umboniibacter</taxon>
    </lineage>
</organism>
<dbReference type="Proteomes" id="UP000267187">
    <property type="component" value="Unassembled WGS sequence"/>
</dbReference>
<dbReference type="GO" id="GO:0005829">
    <property type="term" value="C:cytosol"/>
    <property type="evidence" value="ECO:0007669"/>
    <property type="project" value="TreeGrafter"/>
</dbReference>
<evidence type="ECO:0000256" key="1">
    <source>
        <dbReference type="ARBA" id="ARBA00022490"/>
    </source>
</evidence>
<dbReference type="GO" id="GO:0003723">
    <property type="term" value="F:RNA binding"/>
    <property type="evidence" value="ECO:0007669"/>
    <property type="project" value="UniProtKB-UniRule"/>
</dbReference>
<sequence>MRAMAKKKPKAQSGTIAQNRRAKFDYHISDKLEAGISLQGWEVKSAREGKVQLTDTYVDFHNGEAVLLNAHFNPLNTVSTHFVVEPNRVRKLLMHRKEIERFRDAAQQKGYTIVCTAMYWKAHLIKVEIGLAKGKQLHDKRETQKDRDWDRQKQRLVRETN</sequence>
<evidence type="ECO:0000256" key="2">
    <source>
        <dbReference type="ARBA" id="ARBA00022884"/>
    </source>
</evidence>
<dbReference type="HAMAP" id="MF_00023">
    <property type="entry name" value="SmpB"/>
    <property type="match status" value="1"/>
</dbReference>
<evidence type="ECO:0000313" key="6">
    <source>
        <dbReference type="Proteomes" id="UP000267187"/>
    </source>
</evidence>
<keyword evidence="2 3" id="KW-0694">RNA-binding</keyword>
<name>A0A3M0AEY6_9GAMM</name>
<dbReference type="NCBIfam" id="TIGR00086">
    <property type="entry name" value="smpB"/>
    <property type="match status" value="1"/>
</dbReference>
<dbReference type="PANTHER" id="PTHR30308">
    <property type="entry name" value="TMRNA-BINDING COMPONENT OF TRANS-TRANSLATION TAGGING COMPLEX"/>
    <property type="match status" value="1"/>
</dbReference>
<dbReference type="Gene3D" id="2.40.280.10">
    <property type="match status" value="1"/>
</dbReference>
<dbReference type="SUPFAM" id="SSF74982">
    <property type="entry name" value="Small protein B (SmpB)"/>
    <property type="match status" value="1"/>
</dbReference>
<dbReference type="InterPro" id="IPR000037">
    <property type="entry name" value="SsrA-bd_prot"/>
</dbReference>
<comment type="caution">
    <text evidence="5">The sequence shown here is derived from an EMBL/GenBank/DDBJ whole genome shotgun (WGS) entry which is preliminary data.</text>
</comment>
<dbReference type="InterPro" id="IPR020081">
    <property type="entry name" value="SsrA-bd_prot_CS"/>
</dbReference>
<reference evidence="5 6" key="1">
    <citation type="submission" date="2018-10" db="EMBL/GenBank/DDBJ databases">
        <title>Genomic Encyclopedia of Type Strains, Phase IV (KMG-IV): sequencing the most valuable type-strain genomes for metagenomic binning, comparative biology and taxonomic classification.</title>
        <authorList>
            <person name="Goeker M."/>
        </authorList>
    </citation>
    <scope>NUCLEOTIDE SEQUENCE [LARGE SCALE GENOMIC DNA]</scope>
    <source>
        <strain evidence="5 6">DSM 25080</strain>
    </source>
</reference>
<dbReference type="EMBL" id="REFJ01000001">
    <property type="protein sequence ID" value="RMA82724.1"/>
    <property type="molecule type" value="Genomic_DNA"/>
</dbReference>
<dbReference type="InterPro" id="IPR023620">
    <property type="entry name" value="SmpB"/>
</dbReference>
<evidence type="ECO:0000256" key="3">
    <source>
        <dbReference type="HAMAP-Rule" id="MF_00023"/>
    </source>
</evidence>
<evidence type="ECO:0000256" key="4">
    <source>
        <dbReference type="SAM" id="MobiDB-lite"/>
    </source>
</evidence>
<dbReference type="AlphaFoldDB" id="A0A3M0AEY6"/>
<accession>A0A3M0AEY6</accession>
<dbReference type="PANTHER" id="PTHR30308:SF2">
    <property type="entry name" value="SSRA-BINDING PROTEIN"/>
    <property type="match status" value="1"/>
</dbReference>
<gene>
    <name evidence="3" type="primary">smpB</name>
    <name evidence="5" type="ORF">DFR27_0682</name>
</gene>
<evidence type="ECO:0000313" key="5">
    <source>
        <dbReference type="EMBL" id="RMA82724.1"/>
    </source>
</evidence>
<comment type="similarity">
    <text evidence="3">Belongs to the SmpB family.</text>
</comment>
<keyword evidence="6" id="KW-1185">Reference proteome</keyword>
<dbReference type="GO" id="GO:0070929">
    <property type="term" value="P:trans-translation"/>
    <property type="evidence" value="ECO:0007669"/>
    <property type="project" value="UniProtKB-UniRule"/>
</dbReference>
<keyword evidence="1 3" id="KW-0963">Cytoplasm</keyword>
<dbReference type="Pfam" id="PF01668">
    <property type="entry name" value="SmpB"/>
    <property type="match status" value="1"/>
</dbReference>